<dbReference type="Pfam" id="PF07958">
    <property type="entry name" value="DUF1688"/>
    <property type="match status" value="1"/>
</dbReference>
<feature type="region of interest" description="Disordered" evidence="1">
    <location>
        <begin position="1"/>
        <end position="24"/>
    </location>
</feature>
<sequence>MLSLAPTRRAPESRVTDQPVPSAETKAARTLLNAAAVRERSHQILEHGLAGRLRHFTVHPERLDACAEAVVATIRTAYPSLDIPFHARWRHFSAGGHDRWDAVMHGAPWSDAGQMARAAFDLAIVSVLLDAGAGAQWRYEEGRTGETFARSEGLAVASFDMFVSGAFSSRAEDPFRVDADVLLALTADDLAHGFQVSPGNPLVGLEGRAALLNRLGRAVATNPDIFGRHDDPRPGGLFDVLAAGADAEGRIRAPAILEAILNHLGSIWPGRIELGGVDLGDTWRHPLVEAPDATNGLIPFHKLSQWLSYSLIEPLEWAGYTVVEIDGLTGLPEYRNGGLFLDSGVLALKDPAEAAQPHPVDSTLVVEWRALTVALLDRIAEPIRRALGLKPEDFPLAKALEGGTWATGRRLAKERRGDGSPPLTIISDGTVF</sequence>
<dbReference type="EMBL" id="CP045423">
    <property type="protein sequence ID" value="QFU17442.1"/>
    <property type="molecule type" value="Genomic_DNA"/>
</dbReference>
<dbReference type="PANTHER" id="PTHR31687:SF3">
    <property type="entry name" value="PROTEIN URG3"/>
    <property type="match status" value="1"/>
</dbReference>
<dbReference type="PANTHER" id="PTHR31687">
    <property type="match status" value="1"/>
</dbReference>
<dbReference type="AlphaFoldDB" id="A0A5P9JX73"/>
<accession>A0A5P9JX73</accession>
<protein>
    <submittedName>
        <fullName evidence="2">DUF1688 family protein</fullName>
    </submittedName>
</protein>
<dbReference type="Proteomes" id="UP000325614">
    <property type="component" value="Chromosome"/>
</dbReference>
<proteinExistence type="predicted"/>
<evidence type="ECO:0000313" key="3">
    <source>
        <dbReference type="Proteomes" id="UP000325614"/>
    </source>
</evidence>
<organism evidence="2 3">
    <name type="scientific">Microvirga thermotolerans</name>
    <dbReference type="NCBI Taxonomy" id="2651334"/>
    <lineage>
        <taxon>Bacteria</taxon>
        <taxon>Pseudomonadati</taxon>
        <taxon>Pseudomonadota</taxon>
        <taxon>Alphaproteobacteria</taxon>
        <taxon>Hyphomicrobiales</taxon>
        <taxon>Methylobacteriaceae</taxon>
        <taxon>Microvirga</taxon>
    </lineage>
</organism>
<keyword evidence="3" id="KW-1185">Reference proteome</keyword>
<name>A0A5P9JX73_9HYPH</name>
<evidence type="ECO:0000256" key="1">
    <source>
        <dbReference type="SAM" id="MobiDB-lite"/>
    </source>
</evidence>
<dbReference type="KEGG" id="mico:GDR74_15140"/>
<evidence type="ECO:0000313" key="2">
    <source>
        <dbReference type="EMBL" id="QFU17442.1"/>
    </source>
</evidence>
<gene>
    <name evidence="2" type="ORF">GDR74_15140</name>
</gene>
<reference evidence="2 3" key="1">
    <citation type="submission" date="2019-10" db="EMBL/GenBank/DDBJ databases">
        <title>Isolation, Identification of Microvirga thermotolerans HR1, a novel thermophilic bacterium and Comparative Genomics of the genus Microvirga.</title>
        <authorList>
            <person name="Li J."/>
            <person name="Zhang W."/>
            <person name="Lin M."/>
            <person name="Wang J."/>
        </authorList>
    </citation>
    <scope>NUCLEOTIDE SEQUENCE [LARGE SCALE GENOMIC DNA]</scope>
    <source>
        <strain evidence="2 3">HR1</strain>
    </source>
</reference>
<dbReference type="InterPro" id="IPR012469">
    <property type="entry name" value="DUF1688"/>
</dbReference>